<proteinExistence type="predicted"/>
<name>A0A2G8RIE8_9RHOB</name>
<evidence type="ECO:0000313" key="2">
    <source>
        <dbReference type="Proteomes" id="UP000231259"/>
    </source>
</evidence>
<gene>
    <name evidence="1" type="ORF">P775_04850</name>
</gene>
<accession>A0A2G8RIE8</accession>
<dbReference type="AlphaFoldDB" id="A0A2G8RIE8"/>
<sequence>MSQMRGLLLDRGISITLSIRRARNAIPQILEDHANGLSAVSGKIIGDPFNFLGQINERITAIGRRFVRICGVAPKKATAVGQGQEFTTGLHLAASRCERAFGTAMELFHDSTRSATRGCSWGSANAQTDT</sequence>
<dbReference type="OrthoDB" id="8261795at2"/>
<comment type="caution">
    <text evidence="1">The sequence shown here is derived from an EMBL/GenBank/DDBJ whole genome shotgun (WGS) entry which is preliminary data.</text>
</comment>
<reference evidence="1 2" key="1">
    <citation type="submission" date="2013-09" db="EMBL/GenBank/DDBJ databases">
        <title>Genome sequencing of Phaeobacter antarcticus sp. nov. SM1211.</title>
        <authorList>
            <person name="Zhang X.-Y."/>
            <person name="Liu C."/>
            <person name="Chen X.-L."/>
            <person name="Xie B.-B."/>
            <person name="Qin Q.-L."/>
            <person name="Rong J.-C."/>
            <person name="Zhang Y.-Z."/>
        </authorList>
    </citation>
    <scope>NUCLEOTIDE SEQUENCE [LARGE SCALE GENOMIC DNA]</scope>
    <source>
        <strain evidence="1 2">SM1211</strain>
    </source>
</reference>
<organism evidence="1 2">
    <name type="scientific">Puniceibacterium antarcticum</name>
    <dbReference type="NCBI Taxonomy" id="1206336"/>
    <lineage>
        <taxon>Bacteria</taxon>
        <taxon>Pseudomonadati</taxon>
        <taxon>Pseudomonadota</taxon>
        <taxon>Alphaproteobacteria</taxon>
        <taxon>Rhodobacterales</taxon>
        <taxon>Paracoccaceae</taxon>
        <taxon>Puniceibacterium</taxon>
    </lineage>
</organism>
<dbReference type="Proteomes" id="UP000231259">
    <property type="component" value="Unassembled WGS sequence"/>
</dbReference>
<evidence type="ECO:0000313" key="1">
    <source>
        <dbReference type="EMBL" id="PIL21320.1"/>
    </source>
</evidence>
<dbReference type="EMBL" id="AWWI01000042">
    <property type="protein sequence ID" value="PIL21320.1"/>
    <property type="molecule type" value="Genomic_DNA"/>
</dbReference>
<protein>
    <submittedName>
        <fullName evidence="1">Uncharacterized protein</fullName>
    </submittedName>
</protein>
<dbReference type="RefSeq" id="WP_099909873.1">
    <property type="nucleotide sequence ID" value="NZ_AWWI01000042.1"/>
</dbReference>
<keyword evidence="2" id="KW-1185">Reference proteome</keyword>